<dbReference type="EMBL" id="CAACVJ010000423">
    <property type="protein sequence ID" value="VEP16678.1"/>
    <property type="molecule type" value="Genomic_DNA"/>
</dbReference>
<dbReference type="AlphaFoldDB" id="A0A563VYZ5"/>
<keyword evidence="2" id="KW-1185">Reference proteome</keyword>
<organism evidence="1 2">
    <name type="scientific">Hyella patelloides LEGE 07179</name>
    <dbReference type="NCBI Taxonomy" id="945734"/>
    <lineage>
        <taxon>Bacteria</taxon>
        <taxon>Bacillati</taxon>
        <taxon>Cyanobacteriota</taxon>
        <taxon>Cyanophyceae</taxon>
        <taxon>Pleurocapsales</taxon>
        <taxon>Hyellaceae</taxon>
        <taxon>Hyella</taxon>
    </lineage>
</organism>
<proteinExistence type="predicted"/>
<name>A0A563VYZ5_9CYAN</name>
<evidence type="ECO:0000313" key="1">
    <source>
        <dbReference type="EMBL" id="VEP16678.1"/>
    </source>
</evidence>
<sequence>MTNHHHENNLADNEDYNPVLSLIRNQLKISGQEIIVRDEKWTQQFTSFLVHGQEDVVAASLQLLEQGVISSRELNLTPCNPDAKTIWSNYYLIGIKKPHNSLETEFLKLDFLNQKS</sequence>
<evidence type="ECO:0000313" key="2">
    <source>
        <dbReference type="Proteomes" id="UP000320055"/>
    </source>
</evidence>
<gene>
    <name evidence="1" type="ORF">H1P_480039</name>
</gene>
<accession>A0A563VYZ5</accession>
<reference evidence="1 2" key="1">
    <citation type="submission" date="2019-01" db="EMBL/GenBank/DDBJ databases">
        <authorList>
            <person name="Brito A."/>
        </authorList>
    </citation>
    <scope>NUCLEOTIDE SEQUENCE [LARGE SCALE GENOMIC DNA]</scope>
    <source>
        <strain evidence="1">1</strain>
    </source>
</reference>
<dbReference type="Proteomes" id="UP000320055">
    <property type="component" value="Unassembled WGS sequence"/>
</dbReference>
<dbReference type="RefSeq" id="WP_144866458.1">
    <property type="nucleotide sequence ID" value="NZ_LR213808.1"/>
</dbReference>
<protein>
    <submittedName>
        <fullName evidence="1">Uncharacterized protein</fullName>
    </submittedName>
</protein>